<name>A0A840AH85_9PROT</name>
<reference evidence="1 2" key="1">
    <citation type="submission" date="2020-08" db="EMBL/GenBank/DDBJ databases">
        <title>Genomic Encyclopedia of Type Strains, Phase IV (KMG-IV): sequencing the most valuable type-strain genomes for metagenomic binning, comparative biology and taxonomic classification.</title>
        <authorList>
            <person name="Goeker M."/>
        </authorList>
    </citation>
    <scope>NUCLEOTIDE SEQUENCE [LARGE SCALE GENOMIC DNA]</scope>
    <source>
        <strain evidence="1 2">DSM 19979</strain>
    </source>
</reference>
<organism evidence="1 2">
    <name type="scientific">Roseococcus suduntuyensis</name>
    <dbReference type="NCBI Taxonomy" id="455361"/>
    <lineage>
        <taxon>Bacteria</taxon>
        <taxon>Pseudomonadati</taxon>
        <taxon>Pseudomonadota</taxon>
        <taxon>Alphaproteobacteria</taxon>
        <taxon>Acetobacterales</taxon>
        <taxon>Roseomonadaceae</taxon>
        <taxon>Roseococcus</taxon>
    </lineage>
</organism>
<dbReference type="EMBL" id="JACIDJ010000005">
    <property type="protein sequence ID" value="MBB3899445.1"/>
    <property type="molecule type" value="Genomic_DNA"/>
</dbReference>
<dbReference type="Pfam" id="PF23140">
    <property type="entry name" value="Gp80"/>
    <property type="match status" value="1"/>
</dbReference>
<dbReference type="AlphaFoldDB" id="A0A840AH85"/>
<dbReference type="RefSeq" id="WP_184385215.1">
    <property type="nucleotide sequence ID" value="NZ_JACIDJ010000005.1"/>
</dbReference>
<gene>
    <name evidence="1" type="ORF">GGQ83_002897</name>
</gene>
<evidence type="ECO:0000313" key="1">
    <source>
        <dbReference type="EMBL" id="MBB3899445.1"/>
    </source>
</evidence>
<proteinExistence type="predicted"/>
<dbReference type="InterPro" id="IPR056908">
    <property type="entry name" value="Gp80-like"/>
</dbReference>
<protein>
    <submittedName>
        <fullName evidence="1">Uncharacterized protein</fullName>
    </submittedName>
</protein>
<comment type="caution">
    <text evidence="1">The sequence shown here is derived from an EMBL/GenBank/DDBJ whole genome shotgun (WGS) entry which is preliminary data.</text>
</comment>
<dbReference type="Proteomes" id="UP000553193">
    <property type="component" value="Unassembled WGS sequence"/>
</dbReference>
<accession>A0A840AH85</accession>
<sequence>MSSLTDHGRNILARALCGRLPVLPNQVFLALGSGGSVAAGLAGEPVGNGYARQRVTFTGTGNQQNAELVRFTFTGAAGTFTHVGLFDASSGGNALTWSPLAQNVTVGGPGTVTINPGGLTMTGS</sequence>
<evidence type="ECO:0000313" key="2">
    <source>
        <dbReference type="Proteomes" id="UP000553193"/>
    </source>
</evidence>
<keyword evidence="2" id="KW-1185">Reference proteome</keyword>